<keyword evidence="1" id="KW-0472">Membrane</keyword>
<dbReference type="AlphaFoldDB" id="H1KYZ0"/>
<dbReference type="OrthoDB" id="65554at2157"/>
<keyword evidence="1" id="KW-1133">Transmembrane helix</keyword>
<dbReference type="RefSeq" id="WP_007044442.1">
    <property type="nucleotide sequence ID" value="NZ_AGJL01000022.1"/>
</dbReference>
<dbReference type="EMBL" id="AGJL01000022">
    <property type="protein sequence ID" value="EHP86570.1"/>
    <property type="molecule type" value="Genomic_DNA"/>
</dbReference>
<keyword evidence="1" id="KW-0812">Transmembrane</keyword>
<protein>
    <submittedName>
        <fullName evidence="2">Uncharacterized protein</fullName>
    </submittedName>
</protein>
<evidence type="ECO:0000313" key="2">
    <source>
        <dbReference type="EMBL" id="EHP86570.1"/>
    </source>
</evidence>
<proteinExistence type="predicted"/>
<dbReference type="Proteomes" id="UP000003706">
    <property type="component" value="Unassembled WGS sequence"/>
</dbReference>
<evidence type="ECO:0000313" key="3">
    <source>
        <dbReference type="Proteomes" id="UP000003706"/>
    </source>
</evidence>
<organism evidence="2 3">
    <name type="scientific">Methanotorris formicicus Mc-S-70</name>
    <dbReference type="NCBI Taxonomy" id="647171"/>
    <lineage>
        <taxon>Archaea</taxon>
        <taxon>Methanobacteriati</taxon>
        <taxon>Methanobacteriota</taxon>
        <taxon>Methanomada group</taxon>
        <taxon>Methanococci</taxon>
        <taxon>Methanococcales</taxon>
        <taxon>Methanocaldococcaceae</taxon>
        <taxon>Methanotorris</taxon>
    </lineage>
</organism>
<comment type="caution">
    <text evidence="2">The sequence shown here is derived from an EMBL/GenBank/DDBJ whole genome shotgun (WGS) entry which is preliminary data.</text>
</comment>
<dbReference type="STRING" id="647171.MetfoDRAFT_1010"/>
<accession>H1KYZ0</accession>
<name>H1KYZ0_9EURY</name>
<evidence type="ECO:0000256" key="1">
    <source>
        <dbReference type="SAM" id="Phobius"/>
    </source>
</evidence>
<reference evidence="2 3" key="1">
    <citation type="submission" date="2011-09" db="EMBL/GenBank/DDBJ databases">
        <title>The draft genome of Methanotorris formicicus Mc-S-70.</title>
        <authorList>
            <consortium name="US DOE Joint Genome Institute (JGI-PGF)"/>
            <person name="Lucas S."/>
            <person name="Han J."/>
            <person name="Lapidus A."/>
            <person name="Cheng J.-F."/>
            <person name="Goodwin L."/>
            <person name="Pitluck S."/>
            <person name="Peters L."/>
            <person name="Land M.L."/>
            <person name="Hauser L."/>
            <person name="Sieprawska-Lupa M."/>
            <person name="Takai K."/>
            <person name="Miyazaki J."/>
            <person name="Whitman W."/>
            <person name="Woyke T.J."/>
        </authorList>
    </citation>
    <scope>NUCLEOTIDE SEQUENCE [LARGE SCALE GENOMIC DNA]</scope>
    <source>
        <strain evidence="2 3">Mc-S-70</strain>
    </source>
</reference>
<keyword evidence="3" id="KW-1185">Reference proteome</keyword>
<feature type="transmembrane region" description="Helical" evidence="1">
    <location>
        <begin position="7"/>
        <end position="26"/>
    </location>
</feature>
<sequence length="175" mass="19479">MLFDSDIVIAVVVILVGIGFFASSMVGHTDAYKDALETGILYDKVNYQLKSLVDDGTIEVAILLLNNNRANLAEEIIKNRIKFKNYNLTIGNYSISNGNTNGDYVLASTVVLMNRTEGWYGIYEDGGTLKITDKYFMSEEEALNYLNLNKNNKGIAIYYFKSSVPIKVSLKVYGG</sequence>
<gene>
    <name evidence="2" type="ORF">MetfoDRAFT_1010</name>
</gene>